<keyword evidence="2" id="KW-0813">Transport</keyword>
<dbReference type="Proteomes" id="UP000195437">
    <property type="component" value="Chromosome"/>
</dbReference>
<dbReference type="PANTHER" id="PTHR43124">
    <property type="entry name" value="PURINE EFFLUX PUMP PBUE"/>
    <property type="match status" value="1"/>
</dbReference>
<proteinExistence type="predicted"/>
<dbReference type="InterPro" id="IPR036259">
    <property type="entry name" value="MFS_trans_sf"/>
</dbReference>
<evidence type="ECO:0000256" key="6">
    <source>
        <dbReference type="ARBA" id="ARBA00023136"/>
    </source>
</evidence>
<feature type="transmembrane region" description="Helical" evidence="7">
    <location>
        <begin position="370"/>
        <end position="388"/>
    </location>
</feature>
<dbReference type="PROSITE" id="PS00216">
    <property type="entry name" value="SUGAR_TRANSPORT_1"/>
    <property type="match status" value="1"/>
</dbReference>
<keyword evidence="3" id="KW-1003">Cell membrane</keyword>
<dbReference type="PANTHER" id="PTHR43124:SF3">
    <property type="entry name" value="CHLORAMPHENICOL EFFLUX PUMP RV0191"/>
    <property type="match status" value="1"/>
</dbReference>
<keyword evidence="10" id="KW-1185">Reference proteome</keyword>
<evidence type="ECO:0000256" key="7">
    <source>
        <dbReference type="SAM" id="Phobius"/>
    </source>
</evidence>
<accession>A0A1Y0IK41</accession>
<feature type="transmembrane region" description="Helical" evidence="7">
    <location>
        <begin position="339"/>
        <end position="358"/>
    </location>
</feature>
<evidence type="ECO:0000256" key="2">
    <source>
        <dbReference type="ARBA" id="ARBA00022448"/>
    </source>
</evidence>
<sequence length="409" mass="44679">MKAMTANFRIVLRDLTLMLASMITIIGTTAIAPSLPQMAGYFGDTPNGDFLVRIALTIPALAAGLFGPLTGFVIDRWGRKRVFVAALLLYGISGISGYFLTSLSLILFTRFILGISVAALTTSATALIGDYTHESKLATSMGRQSLFMAFGNVLFVSLSGVLADFNWRWPFWIYAISLLILPTAIWLITETRTNRSDTKGTSQNETKVPMPKGRTAFVCIIAFVNMVVYFMVPVYLPFYVQTFSDGNSMKAGGLLAVVGLSWGIASSQYHRLRKRLTFERITMLALSLVVAAYVLLSFATGYYVLIVALVMIGVGLGTVLPNLNAWLLSFVPAAVKGRAIGTMVLFAFMGQFFSPVITEPLTTAVGISQSYLLTGLLLVPLVVACGLYEYQQRRLRAIEFERSGAHVEQ</sequence>
<dbReference type="PROSITE" id="PS50850">
    <property type="entry name" value="MFS"/>
    <property type="match status" value="1"/>
</dbReference>
<feature type="domain" description="Major facilitator superfamily (MFS) profile" evidence="8">
    <location>
        <begin position="13"/>
        <end position="393"/>
    </location>
</feature>
<dbReference type="CDD" id="cd17473">
    <property type="entry name" value="MFS_arabinose_efflux_permease_like"/>
    <property type="match status" value="1"/>
</dbReference>
<evidence type="ECO:0000313" key="9">
    <source>
        <dbReference type="EMBL" id="ARU60858.1"/>
    </source>
</evidence>
<keyword evidence="6 7" id="KW-0472">Membrane</keyword>
<dbReference type="KEGG" id="tum:CBW65_06925"/>
<gene>
    <name evidence="9" type="ORF">CBW65_06925</name>
</gene>
<dbReference type="Pfam" id="PF07690">
    <property type="entry name" value="MFS_1"/>
    <property type="match status" value="1"/>
</dbReference>
<dbReference type="InterPro" id="IPR020846">
    <property type="entry name" value="MFS_dom"/>
</dbReference>
<dbReference type="InterPro" id="IPR005829">
    <property type="entry name" value="Sugar_transporter_CS"/>
</dbReference>
<evidence type="ECO:0000259" key="8">
    <source>
        <dbReference type="PROSITE" id="PS50850"/>
    </source>
</evidence>
<evidence type="ECO:0000256" key="5">
    <source>
        <dbReference type="ARBA" id="ARBA00022989"/>
    </source>
</evidence>
<reference evidence="10" key="1">
    <citation type="submission" date="2017-05" db="EMBL/GenBank/DDBJ databases">
        <authorList>
            <person name="Sung H."/>
        </authorList>
    </citation>
    <scope>NUCLEOTIDE SEQUENCE [LARGE SCALE GENOMIC DNA]</scope>
    <source>
        <strain evidence="10">AR23208</strain>
    </source>
</reference>
<feature type="transmembrane region" description="Helical" evidence="7">
    <location>
        <begin position="216"/>
        <end position="236"/>
    </location>
</feature>
<feature type="transmembrane region" description="Helical" evidence="7">
    <location>
        <begin position="12"/>
        <end position="32"/>
    </location>
</feature>
<dbReference type="InterPro" id="IPR050189">
    <property type="entry name" value="MFS_Efflux_Transporters"/>
</dbReference>
<feature type="transmembrane region" description="Helical" evidence="7">
    <location>
        <begin position="111"/>
        <end position="133"/>
    </location>
</feature>
<dbReference type="GO" id="GO:0005886">
    <property type="term" value="C:plasma membrane"/>
    <property type="evidence" value="ECO:0007669"/>
    <property type="project" value="UniProtKB-SubCell"/>
</dbReference>
<dbReference type="AlphaFoldDB" id="A0A1Y0IK41"/>
<dbReference type="Gene3D" id="1.20.1250.20">
    <property type="entry name" value="MFS general substrate transporter like domains"/>
    <property type="match status" value="1"/>
</dbReference>
<comment type="subcellular location">
    <subcellularLocation>
        <location evidence="1">Cell membrane</location>
        <topology evidence="1">Multi-pass membrane protein</topology>
    </subcellularLocation>
</comment>
<evidence type="ECO:0000256" key="4">
    <source>
        <dbReference type="ARBA" id="ARBA00022692"/>
    </source>
</evidence>
<feature type="transmembrane region" description="Helical" evidence="7">
    <location>
        <begin position="52"/>
        <end position="74"/>
    </location>
</feature>
<evidence type="ECO:0000256" key="1">
    <source>
        <dbReference type="ARBA" id="ARBA00004651"/>
    </source>
</evidence>
<keyword evidence="5 7" id="KW-1133">Transmembrane helix</keyword>
<dbReference type="EMBL" id="CP021434">
    <property type="protein sequence ID" value="ARU60858.1"/>
    <property type="molecule type" value="Genomic_DNA"/>
</dbReference>
<evidence type="ECO:0000256" key="3">
    <source>
        <dbReference type="ARBA" id="ARBA00022475"/>
    </source>
</evidence>
<dbReference type="SUPFAM" id="SSF103473">
    <property type="entry name" value="MFS general substrate transporter"/>
    <property type="match status" value="1"/>
</dbReference>
<feature type="transmembrane region" description="Helical" evidence="7">
    <location>
        <begin position="302"/>
        <end position="327"/>
    </location>
</feature>
<feature type="transmembrane region" description="Helical" evidence="7">
    <location>
        <begin position="169"/>
        <end position="189"/>
    </location>
</feature>
<name>A0A1Y0IK41_9BACL</name>
<feature type="transmembrane region" description="Helical" evidence="7">
    <location>
        <begin position="248"/>
        <end position="265"/>
    </location>
</feature>
<feature type="transmembrane region" description="Helical" evidence="7">
    <location>
        <begin position="81"/>
        <end position="99"/>
    </location>
</feature>
<feature type="transmembrane region" description="Helical" evidence="7">
    <location>
        <begin position="145"/>
        <end position="163"/>
    </location>
</feature>
<protein>
    <recommendedName>
        <fullName evidence="8">Major facilitator superfamily (MFS) profile domain-containing protein</fullName>
    </recommendedName>
</protein>
<dbReference type="InterPro" id="IPR011701">
    <property type="entry name" value="MFS"/>
</dbReference>
<organism evidence="9 10">
    <name type="scientific">Tumebacillus avium</name>
    <dbReference type="NCBI Taxonomy" id="1903704"/>
    <lineage>
        <taxon>Bacteria</taxon>
        <taxon>Bacillati</taxon>
        <taxon>Bacillota</taxon>
        <taxon>Bacilli</taxon>
        <taxon>Bacillales</taxon>
        <taxon>Alicyclobacillaceae</taxon>
        <taxon>Tumebacillus</taxon>
    </lineage>
</organism>
<feature type="transmembrane region" description="Helical" evidence="7">
    <location>
        <begin position="277"/>
        <end position="296"/>
    </location>
</feature>
<dbReference type="GO" id="GO:0022857">
    <property type="term" value="F:transmembrane transporter activity"/>
    <property type="evidence" value="ECO:0007669"/>
    <property type="project" value="InterPro"/>
</dbReference>
<keyword evidence="4 7" id="KW-0812">Transmembrane</keyword>
<evidence type="ECO:0000313" key="10">
    <source>
        <dbReference type="Proteomes" id="UP000195437"/>
    </source>
</evidence>